<dbReference type="GO" id="GO:0005643">
    <property type="term" value="C:nuclear pore"/>
    <property type="evidence" value="ECO:0007669"/>
    <property type="project" value="InterPro"/>
</dbReference>
<organism evidence="2 3">
    <name type="scientific">Hanseniaspora osmophila</name>
    <dbReference type="NCBI Taxonomy" id="56408"/>
    <lineage>
        <taxon>Eukaryota</taxon>
        <taxon>Fungi</taxon>
        <taxon>Dikarya</taxon>
        <taxon>Ascomycota</taxon>
        <taxon>Saccharomycotina</taxon>
        <taxon>Saccharomycetes</taxon>
        <taxon>Saccharomycodales</taxon>
        <taxon>Saccharomycodaceae</taxon>
        <taxon>Hanseniaspora</taxon>
    </lineage>
</organism>
<reference evidence="3" key="1">
    <citation type="journal article" date="2016" name="Genome Announc.">
        <title>Genome sequences of three species of Hanseniaspora isolated from spontaneous wine fermentations.</title>
        <authorList>
            <person name="Sternes P.R."/>
            <person name="Lee D."/>
            <person name="Kutyna D.R."/>
            <person name="Borneman A.R."/>
        </authorList>
    </citation>
    <scope>NUCLEOTIDE SEQUENCE [LARGE SCALE GENOMIC DNA]</scope>
    <source>
        <strain evidence="3">AWRI3579</strain>
    </source>
</reference>
<keyword evidence="1" id="KW-0811">Translocation</keyword>
<dbReference type="STRING" id="56408.A0A1E5RFF2"/>
<proteinExistence type="predicted"/>
<dbReference type="OrthoDB" id="6221744at2759"/>
<dbReference type="EMBL" id="LPNM01000007">
    <property type="protein sequence ID" value="OEJ85640.1"/>
    <property type="molecule type" value="Genomic_DNA"/>
</dbReference>
<comment type="caution">
    <text evidence="2">The sequence shown here is derived from an EMBL/GenBank/DDBJ whole genome shotgun (WGS) entry which is preliminary data.</text>
</comment>
<gene>
    <name evidence="2" type="ORF">AWRI3579_g2183</name>
</gene>
<dbReference type="GO" id="GO:0015031">
    <property type="term" value="P:protein transport"/>
    <property type="evidence" value="ECO:0007669"/>
    <property type="project" value="UniProtKB-KW"/>
</dbReference>
<dbReference type="PANTHER" id="PTHR12514">
    <property type="entry name" value="ENHANCER OF YELLOW 2 TRANSCRIPTION FACTOR"/>
    <property type="match status" value="1"/>
</dbReference>
<protein>
    <submittedName>
        <fullName evidence="2">Transcription and mRNA export factor SUS1</fullName>
    </submittedName>
</protein>
<name>A0A1E5RFF2_9ASCO</name>
<dbReference type="InterPro" id="IPR018783">
    <property type="entry name" value="TF_ENY2"/>
</dbReference>
<sequence length="103" mass="11709">MTSPTTQSDVELREQIQNVLIKSHMYEQFNTELRSKLLQDGWIDRVKKMAIDEIMKQDGGSATDKSFSDILSAIEGPALNDVPEDIKTEMLSKFKSFLNDVVE</sequence>
<accession>A0A1E5RFF2</accession>
<dbReference type="AlphaFoldDB" id="A0A1E5RFF2"/>
<dbReference type="Proteomes" id="UP000095728">
    <property type="component" value="Unassembled WGS sequence"/>
</dbReference>
<keyword evidence="1" id="KW-0653">Protein transport</keyword>
<dbReference type="GO" id="GO:0000124">
    <property type="term" value="C:SAGA complex"/>
    <property type="evidence" value="ECO:0007669"/>
    <property type="project" value="InterPro"/>
</dbReference>
<keyword evidence="3" id="KW-1185">Reference proteome</keyword>
<dbReference type="Gene3D" id="1.10.246.140">
    <property type="match status" value="1"/>
</dbReference>
<keyword evidence="1" id="KW-0813">Transport</keyword>
<evidence type="ECO:0000256" key="1">
    <source>
        <dbReference type="ARBA" id="ARBA00023010"/>
    </source>
</evidence>
<dbReference type="GO" id="GO:0006406">
    <property type="term" value="P:mRNA export from nucleus"/>
    <property type="evidence" value="ECO:0007669"/>
    <property type="project" value="InterPro"/>
</dbReference>
<evidence type="ECO:0000313" key="3">
    <source>
        <dbReference type="Proteomes" id="UP000095728"/>
    </source>
</evidence>
<dbReference type="InterPro" id="IPR038212">
    <property type="entry name" value="TF_EnY2_sf"/>
</dbReference>
<dbReference type="FunCoup" id="A0A1E5RFF2">
    <property type="interactions" value="355"/>
</dbReference>
<evidence type="ECO:0000313" key="2">
    <source>
        <dbReference type="EMBL" id="OEJ85640.1"/>
    </source>
</evidence>
<dbReference type="GO" id="GO:0003713">
    <property type="term" value="F:transcription coactivator activity"/>
    <property type="evidence" value="ECO:0007669"/>
    <property type="project" value="InterPro"/>
</dbReference>
<dbReference type="Pfam" id="PF10163">
    <property type="entry name" value="EnY2"/>
    <property type="match status" value="1"/>
</dbReference>
<dbReference type="InParanoid" id="A0A1E5RFF2"/>